<evidence type="ECO:0000256" key="3">
    <source>
        <dbReference type="ARBA" id="ARBA00022723"/>
    </source>
</evidence>
<feature type="domain" description="PurM-like C-terminal" evidence="10">
    <location>
        <begin position="652"/>
        <end position="789"/>
    </location>
</feature>
<dbReference type="NCBIfam" id="NF002290">
    <property type="entry name" value="PRK01213.1"/>
    <property type="match status" value="1"/>
</dbReference>
<dbReference type="GO" id="GO:0005524">
    <property type="term" value="F:ATP binding"/>
    <property type="evidence" value="ECO:0007669"/>
    <property type="project" value="UniProtKB-UniRule"/>
</dbReference>
<feature type="binding site" evidence="8">
    <location>
        <begin position="146"/>
        <end position="149"/>
    </location>
    <ligand>
        <name>substrate</name>
    </ligand>
</feature>
<dbReference type="InterPro" id="IPR036676">
    <property type="entry name" value="PurM-like_C_sf"/>
</dbReference>
<keyword evidence="2 8" id="KW-0436">Ligase</keyword>
<dbReference type="SUPFAM" id="SSF56042">
    <property type="entry name" value="PurM C-terminal domain-like"/>
    <property type="match status" value="2"/>
</dbReference>
<dbReference type="EMBL" id="QQAX01000007">
    <property type="protein sequence ID" value="RDI45200.1"/>
    <property type="molecule type" value="Genomic_DNA"/>
</dbReference>
<comment type="subunit">
    <text evidence="8">Monomer. Part of the FGAM synthase complex composed of 1 PurL, 1 PurQ and 2 PurS subunits.</text>
</comment>
<evidence type="ECO:0000313" key="12">
    <source>
        <dbReference type="EMBL" id="RDI45200.1"/>
    </source>
</evidence>
<keyword evidence="4 8" id="KW-0547">Nucleotide-binding</keyword>
<proteinExistence type="inferred from homology"/>
<keyword evidence="1 8" id="KW-0963">Cytoplasm</keyword>
<dbReference type="Pfam" id="PF18072">
    <property type="entry name" value="FGAR-AT_linker"/>
    <property type="match status" value="1"/>
</dbReference>
<evidence type="ECO:0000256" key="7">
    <source>
        <dbReference type="ARBA" id="ARBA00022842"/>
    </source>
</evidence>
<evidence type="ECO:0000313" key="13">
    <source>
        <dbReference type="Proteomes" id="UP000254720"/>
    </source>
</evidence>
<dbReference type="HAMAP" id="MF_00420">
    <property type="entry name" value="PurL_2"/>
    <property type="match status" value="1"/>
</dbReference>
<feature type="active site" description="Proton acceptor" evidence="8">
    <location>
        <position position="147"/>
    </location>
</feature>
<dbReference type="Gene3D" id="3.90.650.10">
    <property type="entry name" value="PurM-like C-terminal domain"/>
    <property type="match status" value="2"/>
</dbReference>
<evidence type="ECO:0000259" key="9">
    <source>
        <dbReference type="Pfam" id="PF00586"/>
    </source>
</evidence>
<gene>
    <name evidence="8" type="primary">purL</name>
    <name evidence="12" type="ORF">C8D86_10779</name>
</gene>
<protein>
    <recommendedName>
        <fullName evidence="8">Phosphoribosylformylglycinamidine synthase subunit PurL</fullName>
        <shortName evidence="8">FGAM synthase</shortName>
        <ecNumber evidence="8">6.3.5.3</ecNumber>
    </recommendedName>
    <alternativeName>
        <fullName evidence="8">Formylglycinamide ribonucleotide amidotransferase subunit II</fullName>
        <shortName evidence="8">FGAR amidotransferase II</shortName>
        <shortName evidence="8">FGAR-AT II</shortName>
    </alternativeName>
    <alternativeName>
        <fullName evidence="8">Glutamine amidotransferase PurL</fullName>
    </alternativeName>
    <alternativeName>
        <fullName evidence="8">Phosphoribosylformylglycinamidine synthase subunit II</fullName>
    </alternativeName>
</protein>
<dbReference type="PANTHER" id="PTHR43555:SF1">
    <property type="entry name" value="PHOSPHORIBOSYLFORMYLGLYCINAMIDINE SYNTHASE SUBUNIT PURL"/>
    <property type="match status" value="1"/>
</dbReference>
<keyword evidence="13" id="KW-1185">Reference proteome</keyword>
<evidence type="ECO:0000256" key="4">
    <source>
        <dbReference type="ARBA" id="ARBA00022741"/>
    </source>
</evidence>
<comment type="catalytic activity">
    <reaction evidence="8">
        <text>N(2)-formyl-N(1)-(5-phospho-beta-D-ribosyl)glycinamide + L-glutamine + ATP + H2O = 2-formamido-N(1)-(5-O-phospho-beta-D-ribosyl)acetamidine + L-glutamate + ADP + phosphate + H(+)</text>
        <dbReference type="Rhea" id="RHEA:17129"/>
        <dbReference type="ChEBI" id="CHEBI:15377"/>
        <dbReference type="ChEBI" id="CHEBI:15378"/>
        <dbReference type="ChEBI" id="CHEBI:29985"/>
        <dbReference type="ChEBI" id="CHEBI:30616"/>
        <dbReference type="ChEBI" id="CHEBI:43474"/>
        <dbReference type="ChEBI" id="CHEBI:58359"/>
        <dbReference type="ChEBI" id="CHEBI:147286"/>
        <dbReference type="ChEBI" id="CHEBI:147287"/>
        <dbReference type="ChEBI" id="CHEBI:456216"/>
        <dbReference type="EC" id="6.3.5.3"/>
    </reaction>
</comment>
<evidence type="ECO:0000256" key="6">
    <source>
        <dbReference type="ARBA" id="ARBA00022840"/>
    </source>
</evidence>
<evidence type="ECO:0000256" key="1">
    <source>
        <dbReference type="ARBA" id="ARBA00022490"/>
    </source>
</evidence>
<feature type="binding site" evidence="8">
    <location>
        <position position="168"/>
    </location>
    <ligand>
        <name>substrate</name>
    </ligand>
</feature>
<comment type="caution">
    <text evidence="12">The sequence shown here is derived from an EMBL/GenBank/DDBJ whole genome shotgun (WGS) entry which is preliminary data.</text>
</comment>
<keyword evidence="6 8" id="KW-0067">ATP-binding</keyword>
<feature type="binding site" evidence="8">
    <location>
        <position position="99"/>
    </location>
    <ligand>
        <name>ATP</name>
        <dbReference type="ChEBI" id="CHEBI:30616"/>
    </ligand>
</feature>
<dbReference type="InterPro" id="IPR041609">
    <property type="entry name" value="PurL_linker"/>
</dbReference>
<feature type="binding site" evidence="8">
    <location>
        <position position="329"/>
    </location>
    <ligand>
        <name>Mg(2+)</name>
        <dbReference type="ChEBI" id="CHEBI:18420"/>
        <label>2</label>
    </ligand>
</feature>
<evidence type="ECO:0000256" key="8">
    <source>
        <dbReference type="HAMAP-Rule" id="MF_00420"/>
    </source>
</evidence>
<keyword evidence="3 8" id="KW-0479">Metal-binding</keyword>
<feature type="binding site" evidence="8">
    <location>
        <position position="614"/>
    </location>
    <ligand>
        <name>Mg(2+)</name>
        <dbReference type="ChEBI" id="CHEBI:18420"/>
        <label>1</label>
    </ligand>
</feature>
<dbReference type="GO" id="GO:0006189">
    <property type="term" value="P:'de novo' IMP biosynthetic process"/>
    <property type="evidence" value="ECO:0007669"/>
    <property type="project" value="UniProtKB-UniRule"/>
</dbReference>
<feature type="domain" description="Phosphoribosylformylglycinamidine synthase linker" evidence="11">
    <location>
        <begin position="53"/>
        <end position="100"/>
    </location>
</feature>
<dbReference type="NCBIfam" id="TIGR01736">
    <property type="entry name" value="FGAM_synth_II"/>
    <property type="match status" value="1"/>
</dbReference>
<dbReference type="Proteomes" id="UP000254720">
    <property type="component" value="Unassembled WGS sequence"/>
</dbReference>
<dbReference type="InterPro" id="IPR010918">
    <property type="entry name" value="PurM-like_C_dom"/>
</dbReference>
<comment type="subcellular location">
    <subcellularLocation>
        <location evidence="8">Cytoplasm</location>
    </subcellularLocation>
</comment>
<dbReference type="CDD" id="cd02204">
    <property type="entry name" value="PurL_repeat2"/>
    <property type="match status" value="1"/>
</dbReference>
<name>A0A370GPG3_9COXI</name>
<dbReference type="Pfam" id="PF00586">
    <property type="entry name" value="AIRS"/>
    <property type="match status" value="2"/>
</dbReference>
<dbReference type="GO" id="GO:0000287">
    <property type="term" value="F:magnesium ion binding"/>
    <property type="evidence" value="ECO:0007669"/>
    <property type="project" value="UniProtKB-UniRule"/>
</dbReference>
<evidence type="ECO:0000256" key="2">
    <source>
        <dbReference type="ARBA" id="ARBA00022598"/>
    </source>
</evidence>
<comment type="pathway">
    <text evidence="8">Purine metabolism; IMP biosynthesis via de novo pathway; 5-amino-1-(5-phospho-D-ribosyl)imidazole from N(2)-formyl-N(1)-(5-phospho-D-ribosyl)glycinamide: step 1/2.</text>
</comment>
<dbReference type="AlphaFoldDB" id="A0A370GPG3"/>
<dbReference type="SUPFAM" id="SSF55326">
    <property type="entry name" value="PurM N-terminal domain-like"/>
    <property type="match status" value="2"/>
</dbReference>
<organism evidence="12 13">
    <name type="scientific">Aquicella lusitana</name>
    <dbReference type="NCBI Taxonomy" id="254246"/>
    <lineage>
        <taxon>Bacteria</taxon>
        <taxon>Pseudomonadati</taxon>
        <taxon>Pseudomonadota</taxon>
        <taxon>Gammaproteobacteria</taxon>
        <taxon>Legionellales</taxon>
        <taxon>Coxiellaceae</taxon>
        <taxon>Aquicella</taxon>
    </lineage>
</organism>
<dbReference type="PANTHER" id="PTHR43555">
    <property type="entry name" value="PHOSPHORIBOSYLFORMYLGLYCINAMIDINE SYNTHASE SUBUNIT PURL"/>
    <property type="match status" value="1"/>
</dbReference>
<sequence>MAVEVTSSFPDARLDYLRKPLYLMLNSGMTQGIYAMQSTPDILDFSAMSREAIQALLQQYQLGLTVDEALTIQQALLKRPPTFAECVLWSIQGSEHCSYKSSRPHLKQFVTEAPYVILGPREDAGIVAVAADNQGKRYGVVISHESHNHPSQIVPYEGAATGVGGNIRDVCCMGAEVIAVADSLRFGDITRSKTHWIHEGVVGGIAGYGNPIGVPNLAGDLYYDPGYNENCLVTVVTLGVVREDHVIHSYAPPHAENHVFILVGKPTDNSGFGGASFASSTLREEHKERNKGAVQEPNAFLQRHLLKANYALFRHLREKNLLDKVGFKDLGAGGIACASVELAEAGGYGAEIDLEQVPTSMEGLLPAVVLCSETQERFMWVVPPDLAEMVLSHYNETFALPRVSQGACASVVGRIRTDGLYVVRHQGRELVRARACDVTKGIVYDRSYTAPTQVLSEPDLVSPADFNTVLLKLLAHENIASRAPIFETYDKQVQGRTVIEAGSADAGVMQPFNDESYPEEIRKTGVALSLDHNPRYNQIDAYWGAVNAVVEAVRNVVAVGATPLALTDCLCFGNPEKPEQMHEFVASVRGIADACRAVTLKDHPEATLPVVAGNVSFYNESAAGAIPPSPMISCLGAMPDVTKALTYDLKRPETMLILIGERRDECGGSVYYQLNGELGSQVPKPDLSTFAREIHAVQAAIQQGLVLSAHDISEGGLACALAEMSFKNQIGMKVDVPGELAIEKKLFGETGGFVLEVARDKLKELRKLFEEKQVPLMVLGETIAEPRLVMNEVIDLPLSAAKVAWEQGLREKLL</sequence>
<feature type="binding site" evidence="8">
    <location>
        <position position="616"/>
    </location>
    <ligand>
        <name>substrate</name>
    </ligand>
</feature>
<dbReference type="Gene3D" id="3.30.1330.10">
    <property type="entry name" value="PurM-like, N-terminal domain"/>
    <property type="match status" value="2"/>
</dbReference>
<feature type="binding site" evidence="8">
    <location>
        <position position="568"/>
    </location>
    <ligand>
        <name>ATP</name>
        <dbReference type="ChEBI" id="CHEBI:30616"/>
    </ligand>
</feature>
<dbReference type="InterPro" id="IPR016188">
    <property type="entry name" value="PurM-like_N"/>
</dbReference>
<feature type="domain" description="PurM-like N-terminal" evidence="9">
    <location>
        <begin position="122"/>
        <end position="241"/>
    </location>
</feature>
<evidence type="ECO:0000259" key="10">
    <source>
        <dbReference type="Pfam" id="PF02769"/>
    </source>
</evidence>
<dbReference type="GO" id="GO:0005737">
    <property type="term" value="C:cytoplasm"/>
    <property type="evidence" value="ECO:0007669"/>
    <property type="project" value="UniProtKB-SubCell"/>
</dbReference>
<dbReference type="InterPro" id="IPR036921">
    <property type="entry name" value="PurM-like_N_sf"/>
</dbReference>
<feature type="domain" description="PurM-like N-terminal" evidence="9">
    <location>
        <begin position="522"/>
        <end position="637"/>
    </location>
</feature>
<comment type="similarity">
    <text evidence="8">Belongs to the FGAMS family.</text>
</comment>
<feature type="domain" description="PurM-like C-terminal" evidence="10">
    <location>
        <begin position="258"/>
        <end position="392"/>
    </location>
</feature>
<dbReference type="UniPathway" id="UPA00074">
    <property type="reaction ID" value="UER00128"/>
</dbReference>
<reference evidence="12 13" key="1">
    <citation type="submission" date="2018-07" db="EMBL/GenBank/DDBJ databases">
        <title>Genomic Encyclopedia of Type Strains, Phase IV (KMG-IV): sequencing the most valuable type-strain genomes for metagenomic binning, comparative biology and taxonomic classification.</title>
        <authorList>
            <person name="Goeker M."/>
        </authorList>
    </citation>
    <scope>NUCLEOTIDE SEQUENCE [LARGE SCALE GENOMIC DNA]</scope>
    <source>
        <strain evidence="12 13">DSM 16500</strain>
    </source>
</reference>
<dbReference type="InterPro" id="IPR010074">
    <property type="entry name" value="PRibForGlyAmidine_synth_PurL"/>
</dbReference>
<dbReference type="Pfam" id="PF02769">
    <property type="entry name" value="AIRS_C"/>
    <property type="match status" value="2"/>
</dbReference>
<keyword evidence="7 8" id="KW-0460">Magnesium</keyword>
<comment type="function">
    <text evidence="8">Part of the phosphoribosylformylglycinamidine synthase complex involved in the purines biosynthetic pathway. Catalyzes the ATP-dependent conversion of formylglycinamide ribonucleotide (FGAR) and glutamine to yield formylglycinamidine ribonucleotide (FGAM) and glutamate. The FGAM synthase complex is composed of three subunits. PurQ produces an ammonia molecule by converting glutamine to glutamate. PurL transfers the ammonia molecule to FGAR to form FGAM in an ATP-dependent manner. PurS interacts with PurQ and PurL and is thought to assist in the transfer of the ammonia molecule from PurQ to PurL.</text>
</comment>
<feature type="active site" evidence="8">
    <location>
        <position position="96"/>
    </location>
</feature>
<evidence type="ECO:0000256" key="5">
    <source>
        <dbReference type="ARBA" id="ARBA00022755"/>
    </source>
</evidence>
<accession>A0A370GPG3</accession>
<dbReference type="GO" id="GO:0004642">
    <property type="term" value="F:phosphoribosylformylglycinamidine synthase activity"/>
    <property type="evidence" value="ECO:0007669"/>
    <property type="project" value="UniProtKB-UniRule"/>
</dbReference>
<dbReference type="EC" id="6.3.5.3" evidence="8"/>
<keyword evidence="5 8" id="KW-0658">Purine biosynthesis</keyword>
<evidence type="ECO:0000259" key="11">
    <source>
        <dbReference type="Pfam" id="PF18072"/>
    </source>
</evidence>
<feature type="binding site" evidence="8">
    <location>
        <position position="295"/>
    </location>
    <ligand>
        <name>substrate</name>
    </ligand>
</feature>
<feature type="binding site" evidence="8">
    <location>
        <position position="613"/>
    </location>
    <ligand>
        <name>ATP</name>
        <dbReference type="ChEBI" id="CHEBI:30616"/>
    </ligand>
</feature>
<feature type="binding site" evidence="8">
    <location>
        <position position="145"/>
    </location>
    <ligand>
        <name>Mg(2+)</name>
        <dbReference type="ChEBI" id="CHEBI:18420"/>
        <label>1</label>
    </ligand>
</feature>
<comment type="caution">
    <text evidence="8">Lacks conserved residue(s) required for the propagation of feature annotation.</text>
</comment>
<feature type="binding site" evidence="8">
    <location>
        <position position="169"/>
    </location>
    <ligand>
        <name>Mg(2+)</name>
        <dbReference type="ChEBI" id="CHEBI:18420"/>
        <label>2</label>
    </ligand>
</feature>